<accession>A0A5B9VTL7</accession>
<sequence>MRPITFVSHPTRGRRRHYVEEEDVRIVLDRLPGGLWERLRGVRFNDRGRGRRCLGYVSRGRDEISLCALPERVSLAAALFRNQCPGEFGASRGRRWPELAVRRFMLYDVLLHELGHLQVIVPKARSSRRKFAHEAFAQRFADRWRRELWSRAFDHPDPVHNPPSAEEMRALCVATYAPRSGVAASSPGNPA</sequence>
<dbReference type="RefSeq" id="WP_148590354.1">
    <property type="nucleotide sequence ID" value="NZ_CP042997.1"/>
</dbReference>
<protein>
    <submittedName>
        <fullName evidence="1">Uncharacterized protein</fullName>
    </submittedName>
</protein>
<dbReference type="AlphaFoldDB" id="A0A5B9VTL7"/>
<dbReference type="KEGG" id="agv:OJF2_01580"/>
<keyword evidence="2" id="KW-1185">Reference proteome</keyword>
<reference evidence="1 2" key="1">
    <citation type="submission" date="2019-08" db="EMBL/GenBank/DDBJ databases">
        <title>Deep-cultivation of Planctomycetes and their phenomic and genomic characterization uncovers novel biology.</title>
        <authorList>
            <person name="Wiegand S."/>
            <person name="Jogler M."/>
            <person name="Boedeker C."/>
            <person name="Pinto D."/>
            <person name="Vollmers J."/>
            <person name="Rivas-Marin E."/>
            <person name="Kohn T."/>
            <person name="Peeters S.H."/>
            <person name="Heuer A."/>
            <person name="Rast P."/>
            <person name="Oberbeckmann S."/>
            <person name="Bunk B."/>
            <person name="Jeske O."/>
            <person name="Meyerdierks A."/>
            <person name="Storesund J.E."/>
            <person name="Kallscheuer N."/>
            <person name="Luecker S."/>
            <person name="Lage O.M."/>
            <person name="Pohl T."/>
            <person name="Merkel B.J."/>
            <person name="Hornburger P."/>
            <person name="Mueller R.-W."/>
            <person name="Bruemmer F."/>
            <person name="Labrenz M."/>
            <person name="Spormann A.M."/>
            <person name="Op den Camp H."/>
            <person name="Overmann J."/>
            <person name="Amann R."/>
            <person name="Jetten M.S.M."/>
            <person name="Mascher T."/>
            <person name="Medema M.H."/>
            <person name="Devos D.P."/>
            <person name="Kaster A.-K."/>
            <person name="Ovreas L."/>
            <person name="Rohde M."/>
            <person name="Galperin M.Y."/>
            <person name="Jogler C."/>
        </authorList>
    </citation>
    <scope>NUCLEOTIDE SEQUENCE [LARGE SCALE GENOMIC DNA]</scope>
    <source>
        <strain evidence="1 2">OJF2</strain>
    </source>
</reference>
<dbReference type="OrthoDB" id="2989328at2"/>
<evidence type="ECO:0000313" key="2">
    <source>
        <dbReference type="Proteomes" id="UP000324233"/>
    </source>
</evidence>
<dbReference type="Proteomes" id="UP000324233">
    <property type="component" value="Chromosome"/>
</dbReference>
<gene>
    <name evidence="1" type="ORF">OJF2_01580</name>
</gene>
<evidence type="ECO:0000313" key="1">
    <source>
        <dbReference type="EMBL" id="QEH31693.1"/>
    </source>
</evidence>
<organism evidence="1 2">
    <name type="scientific">Aquisphaera giovannonii</name>
    <dbReference type="NCBI Taxonomy" id="406548"/>
    <lineage>
        <taxon>Bacteria</taxon>
        <taxon>Pseudomonadati</taxon>
        <taxon>Planctomycetota</taxon>
        <taxon>Planctomycetia</taxon>
        <taxon>Isosphaerales</taxon>
        <taxon>Isosphaeraceae</taxon>
        <taxon>Aquisphaera</taxon>
    </lineage>
</organism>
<dbReference type="EMBL" id="CP042997">
    <property type="protein sequence ID" value="QEH31693.1"/>
    <property type="molecule type" value="Genomic_DNA"/>
</dbReference>
<name>A0A5B9VTL7_9BACT</name>
<proteinExistence type="predicted"/>